<keyword evidence="6" id="KW-0687">Ribonucleoprotein</keyword>
<evidence type="ECO:0000313" key="12">
    <source>
        <dbReference type="Proteomes" id="UP000054498"/>
    </source>
</evidence>
<dbReference type="GO" id="GO:0032543">
    <property type="term" value="P:mitochondrial translation"/>
    <property type="evidence" value="ECO:0007669"/>
    <property type="project" value="TreeGrafter"/>
</dbReference>
<dbReference type="SUPFAM" id="SSF50249">
    <property type="entry name" value="Nucleic acid-binding proteins"/>
    <property type="match status" value="1"/>
</dbReference>
<evidence type="ECO:0000256" key="2">
    <source>
        <dbReference type="ARBA" id="ARBA00005636"/>
    </source>
</evidence>
<reference evidence="11 12" key="1">
    <citation type="journal article" date="2013" name="BMC Genomics">
        <title>Reconstruction of the lipid metabolism for the microalga Monoraphidium neglectum from its genome sequence reveals characteristics suitable for biofuel production.</title>
        <authorList>
            <person name="Bogen C."/>
            <person name="Al-Dilaimi A."/>
            <person name="Albersmeier A."/>
            <person name="Wichmann J."/>
            <person name="Grundmann M."/>
            <person name="Rupp O."/>
            <person name="Lauersen K.J."/>
            <person name="Blifernez-Klassen O."/>
            <person name="Kalinowski J."/>
            <person name="Goesmann A."/>
            <person name="Mussgnug J.H."/>
            <person name="Kruse O."/>
        </authorList>
    </citation>
    <scope>NUCLEOTIDE SEQUENCE [LARGE SCALE GENOMIC DNA]</scope>
    <source>
        <strain evidence="11 12">SAG 48.87</strain>
    </source>
</reference>
<sequence length="425" mass="44466">MGNTFAAASPAALAQAAWPSLLQHSTALTHGWQAGLKASSAGGCTTRCFATHFERKAAANPGLKYWKPTSPGQRGRVTVRRTGVWRGGPKRCLTQGAAKTGGRNHSGRITMWHRGGGARKMLRNVDFVRRPNTHASTGVVERIEYDPGRTAYIALVRHQLPNARKETRALAERAAALRPAASGGGGKTSSGSSGSSSSSSSKRGGDAAYRRAVADLLERLKADQHAARMASRGGAAAPRPFSYIVAPQELRPGDAVSAAEGAAVRPGNTLKLRDIPVGASLHNLEMRPGQGAALCRAAGCAASIVNKQETHATIALPSGEHRLFSMECRATVGAVSNPQHQNIVIGKAGYARHMGRRPIVRGVAMNPVDHPHGGGTAGGRPSVTPWGIPCKGHRTRKNSPMAKWILVPRRRGKQAGGGASAGGGQ</sequence>
<dbReference type="InterPro" id="IPR002171">
    <property type="entry name" value="Ribosomal_uL2"/>
</dbReference>
<feature type="domain" description="Large ribosomal subunit protein uL2 RNA-binding" evidence="10">
    <location>
        <begin position="102"/>
        <end position="258"/>
    </location>
</feature>
<dbReference type="FunFam" id="4.10.950.10:FF:000001">
    <property type="entry name" value="50S ribosomal protein L2"/>
    <property type="match status" value="1"/>
</dbReference>
<dbReference type="NCBIfam" id="TIGR01171">
    <property type="entry name" value="rplB_bact"/>
    <property type="match status" value="1"/>
</dbReference>
<dbReference type="STRING" id="145388.A0A0D2N3R5"/>
<dbReference type="InterPro" id="IPR022671">
    <property type="entry name" value="Ribosomal_uL2_CS"/>
</dbReference>
<dbReference type="PROSITE" id="PS00467">
    <property type="entry name" value="RIBOSOMAL_L2"/>
    <property type="match status" value="1"/>
</dbReference>
<dbReference type="InterPro" id="IPR022666">
    <property type="entry name" value="Ribosomal_uL2_RNA-bd_dom"/>
</dbReference>
<dbReference type="SUPFAM" id="SSF50104">
    <property type="entry name" value="Translation proteins SH3-like domain"/>
    <property type="match status" value="1"/>
</dbReference>
<dbReference type="InterPro" id="IPR012340">
    <property type="entry name" value="NA-bd_OB-fold"/>
</dbReference>
<dbReference type="GO" id="GO:0009536">
    <property type="term" value="C:plastid"/>
    <property type="evidence" value="ECO:0007669"/>
    <property type="project" value="UniProtKB-SubCell"/>
</dbReference>
<dbReference type="Pfam" id="PF03947">
    <property type="entry name" value="Ribosomal_L2_C"/>
    <property type="match status" value="1"/>
</dbReference>
<dbReference type="Gene3D" id="4.10.950.10">
    <property type="entry name" value="Ribosomal protein L2, domain 3"/>
    <property type="match status" value="1"/>
</dbReference>
<evidence type="ECO:0000313" key="11">
    <source>
        <dbReference type="EMBL" id="KIZ00706.1"/>
    </source>
</evidence>
<comment type="subunit">
    <text evidence="3">Part of the 50S ribosomal subunit.</text>
</comment>
<dbReference type="InterPro" id="IPR008991">
    <property type="entry name" value="Translation_prot_SH3-like_sf"/>
</dbReference>
<feature type="domain" description="Large ribosomal subunit protein uL2 C-terminal" evidence="9">
    <location>
        <begin position="264"/>
        <end position="389"/>
    </location>
</feature>
<evidence type="ECO:0000256" key="8">
    <source>
        <dbReference type="SAM" id="MobiDB-lite"/>
    </source>
</evidence>
<evidence type="ECO:0000259" key="9">
    <source>
        <dbReference type="SMART" id="SM01382"/>
    </source>
</evidence>
<proteinExistence type="inferred from homology"/>
<dbReference type="GO" id="GO:0005762">
    <property type="term" value="C:mitochondrial large ribosomal subunit"/>
    <property type="evidence" value="ECO:0007669"/>
    <property type="project" value="TreeGrafter"/>
</dbReference>
<dbReference type="EMBL" id="KK101486">
    <property type="protein sequence ID" value="KIZ00706.1"/>
    <property type="molecule type" value="Genomic_DNA"/>
</dbReference>
<name>A0A0D2N3R5_9CHLO</name>
<gene>
    <name evidence="11" type="ORF">MNEG_7257</name>
</gene>
<dbReference type="InterPro" id="IPR014722">
    <property type="entry name" value="Rib_uL2_dom2"/>
</dbReference>
<dbReference type="Proteomes" id="UP000054498">
    <property type="component" value="Unassembled WGS sequence"/>
</dbReference>
<evidence type="ECO:0000256" key="1">
    <source>
        <dbReference type="ARBA" id="ARBA00004474"/>
    </source>
</evidence>
<comment type="similarity">
    <text evidence="2">Belongs to the universal ribosomal protein uL2 family.</text>
</comment>
<dbReference type="Pfam" id="PF00181">
    <property type="entry name" value="Ribosomal_L2_N"/>
    <property type="match status" value="1"/>
</dbReference>
<dbReference type="GO" id="GO:0003723">
    <property type="term" value="F:RNA binding"/>
    <property type="evidence" value="ECO:0007669"/>
    <property type="project" value="InterPro"/>
</dbReference>
<accession>A0A0D2N3R5</accession>
<feature type="region of interest" description="Disordered" evidence="8">
    <location>
        <begin position="177"/>
        <end position="207"/>
    </location>
</feature>
<evidence type="ECO:0000256" key="4">
    <source>
        <dbReference type="ARBA" id="ARBA00022640"/>
    </source>
</evidence>
<dbReference type="PANTHER" id="PTHR13691:SF5">
    <property type="entry name" value="LARGE RIBOSOMAL SUBUNIT PROTEIN UL2M"/>
    <property type="match status" value="1"/>
</dbReference>
<dbReference type="InterPro" id="IPR014726">
    <property type="entry name" value="Ribosomal_uL2_dom3"/>
</dbReference>
<dbReference type="GeneID" id="25740133"/>
<dbReference type="GO" id="GO:0003735">
    <property type="term" value="F:structural constituent of ribosome"/>
    <property type="evidence" value="ECO:0007669"/>
    <property type="project" value="InterPro"/>
</dbReference>
<comment type="subcellular location">
    <subcellularLocation>
        <location evidence="1">Plastid</location>
    </subcellularLocation>
</comment>
<dbReference type="Gene3D" id="2.40.50.140">
    <property type="entry name" value="Nucleic acid-binding proteins"/>
    <property type="match status" value="1"/>
</dbReference>
<feature type="compositionally biased region" description="Low complexity" evidence="8">
    <location>
        <begin position="189"/>
        <end position="202"/>
    </location>
</feature>
<dbReference type="RefSeq" id="XP_013899725.1">
    <property type="nucleotide sequence ID" value="XM_014044271.1"/>
</dbReference>
<dbReference type="InterPro" id="IPR005880">
    <property type="entry name" value="Ribosomal_uL2_bac/org-type"/>
</dbReference>
<dbReference type="FunFam" id="2.30.30.30:FF:000001">
    <property type="entry name" value="50S ribosomal protein L2"/>
    <property type="match status" value="1"/>
</dbReference>
<dbReference type="OrthoDB" id="563959at2759"/>
<evidence type="ECO:0000256" key="3">
    <source>
        <dbReference type="ARBA" id="ARBA00011838"/>
    </source>
</evidence>
<protein>
    <recommendedName>
        <fullName evidence="7">Large ribosomal subunit protein uL2m</fullName>
    </recommendedName>
</protein>
<dbReference type="KEGG" id="mng:MNEG_7257"/>
<evidence type="ECO:0000256" key="6">
    <source>
        <dbReference type="ARBA" id="ARBA00023274"/>
    </source>
</evidence>
<organism evidence="11 12">
    <name type="scientific">Monoraphidium neglectum</name>
    <dbReference type="NCBI Taxonomy" id="145388"/>
    <lineage>
        <taxon>Eukaryota</taxon>
        <taxon>Viridiplantae</taxon>
        <taxon>Chlorophyta</taxon>
        <taxon>core chlorophytes</taxon>
        <taxon>Chlorophyceae</taxon>
        <taxon>CS clade</taxon>
        <taxon>Sphaeropleales</taxon>
        <taxon>Selenastraceae</taxon>
        <taxon>Monoraphidium</taxon>
    </lineage>
</organism>
<dbReference type="PANTHER" id="PTHR13691">
    <property type="entry name" value="RIBOSOMAL PROTEIN L2"/>
    <property type="match status" value="1"/>
</dbReference>
<dbReference type="SMART" id="SM01383">
    <property type="entry name" value="Ribosomal_L2"/>
    <property type="match status" value="1"/>
</dbReference>
<dbReference type="SMART" id="SM01382">
    <property type="entry name" value="Ribosomal_L2_C"/>
    <property type="match status" value="1"/>
</dbReference>
<keyword evidence="12" id="KW-1185">Reference proteome</keyword>
<keyword evidence="4" id="KW-0934">Plastid</keyword>
<evidence type="ECO:0000259" key="10">
    <source>
        <dbReference type="SMART" id="SM01383"/>
    </source>
</evidence>
<dbReference type="GO" id="GO:0016740">
    <property type="term" value="F:transferase activity"/>
    <property type="evidence" value="ECO:0007669"/>
    <property type="project" value="InterPro"/>
</dbReference>
<dbReference type="AlphaFoldDB" id="A0A0D2N3R5"/>
<evidence type="ECO:0000256" key="7">
    <source>
        <dbReference type="ARBA" id="ARBA00069872"/>
    </source>
</evidence>
<dbReference type="InterPro" id="IPR022669">
    <property type="entry name" value="Ribosomal_uL2_C"/>
</dbReference>
<keyword evidence="5 11" id="KW-0689">Ribosomal protein</keyword>
<dbReference type="Gene3D" id="2.30.30.30">
    <property type="match status" value="1"/>
</dbReference>
<evidence type="ECO:0000256" key="5">
    <source>
        <dbReference type="ARBA" id="ARBA00022980"/>
    </source>
</evidence>